<dbReference type="PANTHER" id="PTHR43722">
    <property type="entry name" value="PROLINE IMINOPEPTIDASE"/>
    <property type="match status" value="1"/>
</dbReference>
<keyword evidence="8 11" id="KW-0645">Protease</keyword>
<evidence type="ECO:0000313" key="14">
    <source>
        <dbReference type="EMBL" id="UZE95770.1"/>
    </source>
</evidence>
<organism evidence="14 15">
    <name type="scientific">Alkalimarinus alittae</name>
    <dbReference type="NCBI Taxonomy" id="2961619"/>
    <lineage>
        <taxon>Bacteria</taxon>
        <taxon>Pseudomonadati</taxon>
        <taxon>Pseudomonadota</taxon>
        <taxon>Gammaproteobacteria</taxon>
        <taxon>Alteromonadales</taxon>
        <taxon>Alteromonadaceae</taxon>
        <taxon>Alkalimarinus</taxon>
    </lineage>
</organism>
<keyword evidence="15" id="KW-1185">Reference proteome</keyword>
<dbReference type="NCBIfam" id="TIGR01249">
    <property type="entry name" value="pro_imino_pep_1"/>
    <property type="match status" value="1"/>
</dbReference>
<dbReference type="Gene3D" id="3.40.50.1820">
    <property type="entry name" value="alpha/beta hydrolase"/>
    <property type="match status" value="1"/>
</dbReference>
<evidence type="ECO:0000256" key="6">
    <source>
        <dbReference type="ARBA" id="ARBA00022438"/>
    </source>
</evidence>
<evidence type="ECO:0000256" key="4">
    <source>
        <dbReference type="ARBA" id="ARBA00012568"/>
    </source>
</evidence>
<dbReference type="EC" id="3.4.11.5" evidence="4 11"/>
<keyword evidence="9 11" id="KW-0378">Hydrolase</keyword>
<dbReference type="SUPFAM" id="SSF53474">
    <property type="entry name" value="alpha/beta-Hydrolases"/>
    <property type="match status" value="1"/>
</dbReference>
<evidence type="ECO:0000256" key="11">
    <source>
        <dbReference type="PIRNR" id="PIRNR006431"/>
    </source>
</evidence>
<dbReference type="InterPro" id="IPR029058">
    <property type="entry name" value="AB_hydrolase_fold"/>
</dbReference>
<feature type="domain" description="AB hydrolase-1" evidence="13">
    <location>
        <begin position="36"/>
        <end position="296"/>
    </location>
</feature>
<evidence type="ECO:0000256" key="1">
    <source>
        <dbReference type="ARBA" id="ARBA00001585"/>
    </source>
</evidence>
<accession>A0ABY6N158</accession>
<dbReference type="PRINTS" id="PR00793">
    <property type="entry name" value="PROAMNOPTASE"/>
</dbReference>
<evidence type="ECO:0000259" key="13">
    <source>
        <dbReference type="Pfam" id="PF00561"/>
    </source>
</evidence>
<dbReference type="EMBL" id="CP100390">
    <property type="protein sequence ID" value="UZE95770.1"/>
    <property type="molecule type" value="Genomic_DNA"/>
</dbReference>
<evidence type="ECO:0000256" key="10">
    <source>
        <dbReference type="ARBA" id="ARBA00029605"/>
    </source>
</evidence>
<evidence type="ECO:0000313" key="15">
    <source>
        <dbReference type="Proteomes" id="UP001163739"/>
    </source>
</evidence>
<gene>
    <name evidence="14" type="primary">pip</name>
    <name evidence="14" type="ORF">NKI27_17190</name>
</gene>
<protein>
    <recommendedName>
        <fullName evidence="5 11">Proline iminopeptidase</fullName>
        <shortName evidence="11">PIP</shortName>
        <ecNumber evidence="4 11">3.4.11.5</ecNumber>
    </recommendedName>
    <alternativeName>
        <fullName evidence="10 11">Prolyl aminopeptidase</fullName>
    </alternativeName>
</protein>
<evidence type="ECO:0000256" key="2">
    <source>
        <dbReference type="ARBA" id="ARBA00004496"/>
    </source>
</evidence>
<reference evidence="14" key="1">
    <citation type="submission" date="2022-06" db="EMBL/GenBank/DDBJ databases">
        <title>Alkalimarinus sp. nov., isolated from gut of a Alitta virens.</title>
        <authorList>
            <person name="Yang A.I."/>
            <person name="Shin N.-R."/>
        </authorList>
    </citation>
    <scope>NUCLEOTIDE SEQUENCE</scope>
    <source>
        <strain evidence="14">A2M4</strain>
    </source>
</reference>
<dbReference type="PANTHER" id="PTHR43722:SF1">
    <property type="entry name" value="PROLINE IMINOPEPTIDASE"/>
    <property type="match status" value="1"/>
</dbReference>
<dbReference type="GO" id="GO:0004177">
    <property type="term" value="F:aminopeptidase activity"/>
    <property type="evidence" value="ECO:0007669"/>
    <property type="project" value="UniProtKB-KW"/>
</dbReference>
<comment type="catalytic activity">
    <reaction evidence="1 11 12">
        <text>Release of N-terminal proline from a peptide.</text>
        <dbReference type="EC" id="3.4.11.5"/>
    </reaction>
</comment>
<sequence length="320" mass="35811">MLTLFPDLTPNETYRFLVSDVHDIYVEEAGNRQGIPIVIMHGGPGLGCGRYLRRFFDSERFRIIMIDQRGAGRSRPLGEVSENNTDLLVSDVELVRQKLGVDKWLVFGYGWGATLALLYAIRHPKVVVGMLLQGVMLGGKKDVDWLFKDGCNRVFPDGWEQFTTLLNTEECKDVFGAYSKRLNNDNELIQMQAAKSWAYWMARCSTLHPNQSVVDYYLNPHVAIALAKLQCHYLSNEGFQAETEILNGLKSLAGIPGVLVHGRYDLISPLSSALNLQRLWNGSEIHIIRDAGHSIVEPAIVDAILNSINQLIDKLGPDTA</sequence>
<proteinExistence type="inferred from homology"/>
<evidence type="ECO:0000256" key="3">
    <source>
        <dbReference type="ARBA" id="ARBA00010088"/>
    </source>
</evidence>
<evidence type="ECO:0000256" key="7">
    <source>
        <dbReference type="ARBA" id="ARBA00022490"/>
    </source>
</evidence>
<evidence type="ECO:0000256" key="5">
    <source>
        <dbReference type="ARBA" id="ARBA00021843"/>
    </source>
</evidence>
<evidence type="ECO:0000256" key="9">
    <source>
        <dbReference type="ARBA" id="ARBA00022801"/>
    </source>
</evidence>
<keyword evidence="6 11" id="KW-0031">Aminopeptidase</keyword>
<comment type="subcellular location">
    <subcellularLocation>
        <location evidence="2 11">Cytoplasm</location>
    </subcellularLocation>
</comment>
<dbReference type="InterPro" id="IPR000073">
    <property type="entry name" value="AB_hydrolase_1"/>
</dbReference>
<evidence type="ECO:0000256" key="12">
    <source>
        <dbReference type="RuleBase" id="RU003421"/>
    </source>
</evidence>
<dbReference type="RefSeq" id="WP_265047260.1">
    <property type="nucleotide sequence ID" value="NZ_CP100390.1"/>
</dbReference>
<evidence type="ECO:0000256" key="8">
    <source>
        <dbReference type="ARBA" id="ARBA00022670"/>
    </source>
</evidence>
<keyword evidence="7 11" id="KW-0963">Cytoplasm</keyword>
<dbReference type="Pfam" id="PF00561">
    <property type="entry name" value="Abhydrolase_1"/>
    <property type="match status" value="1"/>
</dbReference>
<dbReference type="PIRSF" id="PIRSF006431">
    <property type="entry name" value="Pept_S33"/>
    <property type="match status" value="1"/>
</dbReference>
<name>A0ABY6N158_9ALTE</name>
<dbReference type="InterPro" id="IPR005944">
    <property type="entry name" value="Pro_iminopeptidase"/>
</dbReference>
<dbReference type="InterPro" id="IPR002410">
    <property type="entry name" value="Peptidase_S33"/>
</dbReference>
<dbReference type="Proteomes" id="UP001163739">
    <property type="component" value="Chromosome"/>
</dbReference>
<comment type="similarity">
    <text evidence="3 11 12">Belongs to the peptidase S33 family.</text>
</comment>